<dbReference type="Proteomes" id="UP001638806">
    <property type="component" value="Unassembled WGS sequence"/>
</dbReference>
<evidence type="ECO:0000313" key="2">
    <source>
        <dbReference type="Proteomes" id="UP001638806"/>
    </source>
</evidence>
<sequence length="196" mass="21844">MQLPEPTGRCSERRRSYLLHLANTTTSQHHGTRDRQLCMLQTPSSDSTDHQQLFWAVIPQLHVPPQLSHPSPVARRPPTPSFVRPASAGSLASSPKKSAAAVRLFLSLSRLLRGLRRFGDRTPICGQRLWCCTIRKQRPASALIGRVSRHDGAQVREGACLRDHFCLTRHAACHAKGNAQVRVQVPEDDEARRDGV</sequence>
<name>A0ACC4E4R6_PURLI</name>
<evidence type="ECO:0000313" key="1">
    <source>
        <dbReference type="EMBL" id="KAL3963152.1"/>
    </source>
</evidence>
<accession>A0ACC4E4R6</accession>
<organism evidence="1 2">
    <name type="scientific">Purpureocillium lilacinum</name>
    <name type="common">Paecilomyces lilacinus</name>
    <dbReference type="NCBI Taxonomy" id="33203"/>
    <lineage>
        <taxon>Eukaryota</taxon>
        <taxon>Fungi</taxon>
        <taxon>Dikarya</taxon>
        <taxon>Ascomycota</taxon>
        <taxon>Pezizomycotina</taxon>
        <taxon>Sordariomycetes</taxon>
        <taxon>Hypocreomycetidae</taxon>
        <taxon>Hypocreales</taxon>
        <taxon>Ophiocordycipitaceae</taxon>
        <taxon>Purpureocillium</taxon>
    </lineage>
</organism>
<protein>
    <submittedName>
        <fullName evidence="1">Uncharacterized protein</fullName>
    </submittedName>
</protein>
<gene>
    <name evidence="1" type="ORF">ACCO45_000156</name>
</gene>
<reference evidence="1" key="1">
    <citation type="submission" date="2024-12" db="EMBL/GenBank/DDBJ databases">
        <title>Comparative genomics and development of molecular markers within Purpureocillium lilacinum and among Purpureocillium species.</title>
        <authorList>
            <person name="Yeh Z.-Y."/>
            <person name="Ni N.-T."/>
            <person name="Lo P.-H."/>
            <person name="Mushyakhwo K."/>
            <person name="Lin C.-F."/>
            <person name="Nai Y.-S."/>
        </authorList>
    </citation>
    <scope>NUCLEOTIDE SEQUENCE</scope>
    <source>
        <strain evidence="1">NCHU-NPUST-175</strain>
    </source>
</reference>
<keyword evidence="2" id="KW-1185">Reference proteome</keyword>
<proteinExistence type="predicted"/>
<dbReference type="EMBL" id="JBGNUJ010000002">
    <property type="protein sequence ID" value="KAL3963152.1"/>
    <property type="molecule type" value="Genomic_DNA"/>
</dbReference>
<comment type="caution">
    <text evidence="1">The sequence shown here is derived from an EMBL/GenBank/DDBJ whole genome shotgun (WGS) entry which is preliminary data.</text>
</comment>